<comment type="cofactor">
    <cofactor evidence="5">
        <name>Mg(2+)</name>
        <dbReference type="ChEBI" id="CHEBI:18420"/>
    </cofactor>
</comment>
<dbReference type="EMBL" id="VLKG01000005">
    <property type="protein sequence ID" value="TWH71465.1"/>
    <property type="molecule type" value="Genomic_DNA"/>
</dbReference>
<dbReference type="RefSeq" id="WP_144571452.1">
    <property type="nucleotide sequence ID" value="NZ_VLKG01000005.1"/>
</dbReference>
<feature type="binding site" evidence="4">
    <location>
        <position position="60"/>
    </location>
    <ligand>
        <name>substrate</name>
    </ligand>
</feature>
<dbReference type="NCBIfam" id="TIGR02727">
    <property type="entry name" value="MTHFS_bact"/>
    <property type="match status" value="1"/>
</dbReference>
<comment type="caution">
    <text evidence="6">The sequence shown here is derived from an EMBL/GenBank/DDBJ whole genome shotgun (WGS) entry which is preliminary data.</text>
</comment>
<dbReference type="Pfam" id="PF01812">
    <property type="entry name" value="5-FTHF_cyc-lig"/>
    <property type="match status" value="1"/>
</dbReference>
<keyword evidence="5" id="KW-0479">Metal-binding</keyword>
<dbReference type="PANTHER" id="PTHR23407:SF1">
    <property type="entry name" value="5-FORMYLTETRAHYDROFOLATE CYCLO-LIGASE"/>
    <property type="match status" value="1"/>
</dbReference>
<evidence type="ECO:0000256" key="4">
    <source>
        <dbReference type="PIRSR" id="PIRSR006806-1"/>
    </source>
</evidence>
<feature type="binding site" evidence="4">
    <location>
        <begin position="9"/>
        <end position="13"/>
    </location>
    <ligand>
        <name>ATP</name>
        <dbReference type="ChEBI" id="CHEBI:30616"/>
    </ligand>
</feature>
<dbReference type="Gene3D" id="3.40.50.10420">
    <property type="entry name" value="NagB/RpiA/CoA transferase-like"/>
    <property type="match status" value="1"/>
</dbReference>
<dbReference type="InterPro" id="IPR024185">
    <property type="entry name" value="FTHF_cligase-like_sf"/>
</dbReference>
<sequence>MIHTYEGSRSELRRLLRQRRRALSAQQQRQAAQKLYRQLVQHPIFRRARHIAFYLANDGEIDPHYLLKAAQRRNKAIYLPVLARWPRHKMHFQRLRPKESLSLNRFRIAEPRFQPTQQRAAWTLSLILMPLVGFDEQGGRLGMGGGFYDRCLAFHNQAPTHRPLLFGLAHECQKVDQLPIQTWDIRMQSIVTDGGFYSTR</sequence>
<protein>
    <recommendedName>
        <fullName evidence="5">5-formyltetrahydrofolate cyclo-ligase</fullName>
        <ecNumber evidence="5">6.3.3.2</ecNumber>
    </recommendedName>
</protein>
<dbReference type="OrthoDB" id="9801938at2"/>
<evidence type="ECO:0000256" key="5">
    <source>
        <dbReference type="RuleBase" id="RU361279"/>
    </source>
</evidence>
<keyword evidence="3 4" id="KW-0067">ATP-binding</keyword>
<evidence type="ECO:0000256" key="3">
    <source>
        <dbReference type="ARBA" id="ARBA00022840"/>
    </source>
</evidence>
<dbReference type="PIRSF" id="PIRSF006806">
    <property type="entry name" value="FTHF_cligase"/>
    <property type="match status" value="1"/>
</dbReference>
<comment type="similarity">
    <text evidence="1 5">Belongs to the 5-formyltetrahydrofolate cyclo-ligase family.</text>
</comment>
<organism evidence="6 7">
    <name type="scientific">Azomonas agilis</name>
    <dbReference type="NCBI Taxonomy" id="116849"/>
    <lineage>
        <taxon>Bacteria</taxon>
        <taxon>Pseudomonadati</taxon>
        <taxon>Pseudomonadota</taxon>
        <taxon>Gammaproteobacteria</taxon>
        <taxon>Pseudomonadales</taxon>
        <taxon>Pseudomonadaceae</taxon>
        <taxon>Azomonas</taxon>
    </lineage>
</organism>
<dbReference type="InterPro" id="IPR037171">
    <property type="entry name" value="NagB/RpiA_transferase-like"/>
</dbReference>
<dbReference type="SUPFAM" id="SSF100950">
    <property type="entry name" value="NagB/RpiA/CoA transferase-like"/>
    <property type="match status" value="1"/>
</dbReference>
<evidence type="ECO:0000256" key="1">
    <source>
        <dbReference type="ARBA" id="ARBA00010638"/>
    </source>
</evidence>
<feature type="binding site" evidence="4">
    <location>
        <position position="55"/>
    </location>
    <ligand>
        <name>substrate</name>
    </ligand>
</feature>
<name>A0A562IL60_9GAMM</name>
<dbReference type="GO" id="GO:0009396">
    <property type="term" value="P:folic acid-containing compound biosynthetic process"/>
    <property type="evidence" value="ECO:0007669"/>
    <property type="project" value="TreeGrafter"/>
</dbReference>
<keyword evidence="7" id="KW-1185">Reference proteome</keyword>
<dbReference type="GO" id="GO:0046872">
    <property type="term" value="F:metal ion binding"/>
    <property type="evidence" value="ECO:0007669"/>
    <property type="project" value="UniProtKB-KW"/>
</dbReference>
<dbReference type="Proteomes" id="UP000319627">
    <property type="component" value="Unassembled WGS sequence"/>
</dbReference>
<proteinExistence type="inferred from homology"/>
<keyword evidence="6" id="KW-0436">Ligase</keyword>
<dbReference type="GO" id="GO:0035999">
    <property type="term" value="P:tetrahydrofolate interconversion"/>
    <property type="evidence" value="ECO:0007669"/>
    <property type="project" value="TreeGrafter"/>
</dbReference>
<dbReference type="GO" id="GO:0005524">
    <property type="term" value="F:ATP binding"/>
    <property type="evidence" value="ECO:0007669"/>
    <property type="project" value="UniProtKB-KW"/>
</dbReference>
<evidence type="ECO:0000313" key="6">
    <source>
        <dbReference type="EMBL" id="TWH71465.1"/>
    </source>
</evidence>
<keyword evidence="2 4" id="KW-0547">Nucleotide-binding</keyword>
<dbReference type="AlphaFoldDB" id="A0A562IL60"/>
<dbReference type="InterPro" id="IPR002698">
    <property type="entry name" value="FTHF_cligase"/>
</dbReference>
<dbReference type="PANTHER" id="PTHR23407">
    <property type="entry name" value="ATPASE INHIBITOR/5-FORMYLTETRAHYDROFOLATE CYCLO-LIGASE"/>
    <property type="match status" value="1"/>
</dbReference>
<evidence type="ECO:0000313" key="7">
    <source>
        <dbReference type="Proteomes" id="UP000319627"/>
    </source>
</evidence>
<keyword evidence="5" id="KW-0460">Magnesium</keyword>
<gene>
    <name evidence="6" type="ORF">LX59_01752</name>
</gene>
<feature type="binding site" evidence="4">
    <location>
        <begin position="140"/>
        <end position="148"/>
    </location>
    <ligand>
        <name>ATP</name>
        <dbReference type="ChEBI" id="CHEBI:30616"/>
    </ligand>
</feature>
<dbReference type="GO" id="GO:0030272">
    <property type="term" value="F:5-formyltetrahydrofolate cyclo-ligase activity"/>
    <property type="evidence" value="ECO:0007669"/>
    <property type="project" value="UniProtKB-EC"/>
</dbReference>
<reference evidence="6 7" key="1">
    <citation type="submission" date="2019-07" db="EMBL/GenBank/DDBJ databases">
        <title>Genomic Encyclopedia of Type Strains, Phase I: the one thousand microbial genomes (KMG-I) project.</title>
        <authorList>
            <person name="Kyrpides N."/>
        </authorList>
    </citation>
    <scope>NUCLEOTIDE SEQUENCE [LARGE SCALE GENOMIC DNA]</scope>
    <source>
        <strain evidence="6 7">DSM 375</strain>
    </source>
</reference>
<evidence type="ECO:0000256" key="2">
    <source>
        <dbReference type="ARBA" id="ARBA00022741"/>
    </source>
</evidence>
<dbReference type="EC" id="6.3.3.2" evidence="5"/>
<comment type="catalytic activity">
    <reaction evidence="5">
        <text>(6S)-5-formyl-5,6,7,8-tetrahydrofolate + ATP = (6R)-5,10-methenyltetrahydrofolate + ADP + phosphate</text>
        <dbReference type="Rhea" id="RHEA:10488"/>
        <dbReference type="ChEBI" id="CHEBI:30616"/>
        <dbReference type="ChEBI" id="CHEBI:43474"/>
        <dbReference type="ChEBI" id="CHEBI:57455"/>
        <dbReference type="ChEBI" id="CHEBI:57457"/>
        <dbReference type="ChEBI" id="CHEBI:456216"/>
        <dbReference type="EC" id="6.3.3.2"/>
    </reaction>
</comment>
<accession>A0A562IL60</accession>